<dbReference type="Proteomes" id="UP001374579">
    <property type="component" value="Unassembled WGS sequence"/>
</dbReference>
<dbReference type="PANTHER" id="PTHR11927">
    <property type="entry name" value="GALACTOSIDE 2-L-FUCOSYLTRANSFERASE"/>
    <property type="match status" value="1"/>
</dbReference>
<dbReference type="EC" id="2.4.1.-" evidence="3"/>
<dbReference type="EMBL" id="JBAMIC010000007">
    <property type="protein sequence ID" value="KAK7106194.1"/>
    <property type="molecule type" value="Genomic_DNA"/>
</dbReference>
<keyword evidence="6" id="KW-1185">Reference proteome</keyword>
<dbReference type="GO" id="GO:0032580">
    <property type="term" value="C:Golgi cisterna membrane"/>
    <property type="evidence" value="ECO:0007669"/>
    <property type="project" value="UniProtKB-SubCell"/>
</dbReference>
<comment type="caution">
    <text evidence="5">The sequence shown here is derived from an EMBL/GenBank/DDBJ whole genome shotgun (WGS) entry which is preliminary data.</text>
</comment>
<evidence type="ECO:0000256" key="4">
    <source>
        <dbReference type="SAM" id="MobiDB-lite"/>
    </source>
</evidence>
<proteinExistence type="inferred from homology"/>
<keyword evidence="3" id="KW-0812">Transmembrane</keyword>
<dbReference type="PANTHER" id="PTHR11927:SF9">
    <property type="entry name" value="L-FUCOSYLTRANSFERASE"/>
    <property type="match status" value="1"/>
</dbReference>
<comment type="pathway">
    <text evidence="3">Protein modification; protein glycosylation.</text>
</comment>
<keyword evidence="1 3" id="KW-0328">Glycosyltransferase</keyword>
<reference evidence="5 6" key="1">
    <citation type="submission" date="2024-02" db="EMBL/GenBank/DDBJ databases">
        <title>Chromosome-scale genome assembly of the rough periwinkle Littorina saxatilis.</title>
        <authorList>
            <person name="De Jode A."/>
            <person name="Faria R."/>
            <person name="Formenti G."/>
            <person name="Sims Y."/>
            <person name="Smith T.P."/>
            <person name="Tracey A."/>
            <person name="Wood J.M.D."/>
            <person name="Zagrodzka Z.B."/>
            <person name="Johannesson K."/>
            <person name="Butlin R.K."/>
            <person name="Leder E.H."/>
        </authorList>
    </citation>
    <scope>NUCLEOTIDE SEQUENCE [LARGE SCALE GENOMIC DNA]</scope>
    <source>
        <strain evidence="5">Snail1</strain>
        <tissue evidence="5">Muscle</tissue>
    </source>
</reference>
<sequence length="489" mass="54550">MRFCALRFRKLFLYGCGTILVFGVWHLHSRPADLQSSIQREQNPLVHENTADSGPDDSRHGAKEGRQLLFVNGTSVRQSEKLLNVHQGRPTFEHASGNVRMSKLSENSKGTSTREEVAKNRLKSISVGFSLGDNVSSEGSSVAKLSSLKLNGTGNVTVENSSLILKTREISKPRSQKVTKVSEQTLESEKNSSSNRNVVSSTSSTPSSNTTDTSKKLLCVRFTGRLGNELFQYASTLGLALTLHRTPVFIGSVHLPSVLKHFGDPSVNYTQLHARCDKAASVGEKTCCKWEESLTKLDPSKDFKVGLYLQSYRYFDDHQAEIRQALTFSDAIRNESSRIVNDLRRKYNSSTLVAMHLRRGDLTAERNKKLGYPLVSQAFVNRSMAFFKALYPDAVFVVGSDSPEWCQQKLSSVSQVHCLAPRSAAVDMLTLSSMAHRVVSFGTYSWWVGYLTRARTVVYMKNFLVNGTHIAKGFHPDGRDYFYPGWIPL</sequence>
<dbReference type="GO" id="GO:0005975">
    <property type="term" value="P:carbohydrate metabolic process"/>
    <property type="evidence" value="ECO:0007669"/>
    <property type="project" value="InterPro"/>
</dbReference>
<keyword evidence="2 3" id="KW-0808">Transferase</keyword>
<gene>
    <name evidence="5" type="ORF">V1264_017480</name>
</gene>
<dbReference type="InterPro" id="IPR002516">
    <property type="entry name" value="Glyco_trans_11"/>
</dbReference>
<evidence type="ECO:0000256" key="1">
    <source>
        <dbReference type="ARBA" id="ARBA00022676"/>
    </source>
</evidence>
<dbReference type="Pfam" id="PF01531">
    <property type="entry name" value="Glyco_transf_11"/>
    <property type="match status" value="1"/>
</dbReference>
<evidence type="ECO:0000256" key="3">
    <source>
        <dbReference type="RuleBase" id="RU363129"/>
    </source>
</evidence>
<protein>
    <recommendedName>
        <fullName evidence="3">L-Fucosyltransferase</fullName>
        <ecNumber evidence="3">2.4.1.-</ecNumber>
    </recommendedName>
</protein>
<feature type="region of interest" description="Disordered" evidence="4">
    <location>
        <begin position="174"/>
        <end position="212"/>
    </location>
</feature>
<dbReference type="GO" id="GO:0008107">
    <property type="term" value="F:galactoside 2-alpha-L-fucosyltransferase activity"/>
    <property type="evidence" value="ECO:0007669"/>
    <property type="project" value="InterPro"/>
</dbReference>
<feature type="compositionally biased region" description="Low complexity" evidence="4">
    <location>
        <begin position="191"/>
        <end position="212"/>
    </location>
</feature>
<accession>A0AAN9BJP2</accession>
<name>A0AAN9BJP2_9CAEN</name>
<evidence type="ECO:0000313" key="6">
    <source>
        <dbReference type="Proteomes" id="UP001374579"/>
    </source>
</evidence>
<evidence type="ECO:0000256" key="2">
    <source>
        <dbReference type="ARBA" id="ARBA00022679"/>
    </source>
</evidence>
<organism evidence="5 6">
    <name type="scientific">Littorina saxatilis</name>
    <dbReference type="NCBI Taxonomy" id="31220"/>
    <lineage>
        <taxon>Eukaryota</taxon>
        <taxon>Metazoa</taxon>
        <taxon>Spiralia</taxon>
        <taxon>Lophotrochozoa</taxon>
        <taxon>Mollusca</taxon>
        <taxon>Gastropoda</taxon>
        <taxon>Caenogastropoda</taxon>
        <taxon>Littorinimorpha</taxon>
        <taxon>Littorinoidea</taxon>
        <taxon>Littorinidae</taxon>
        <taxon>Littorina</taxon>
    </lineage>
</organism>
<dbReference type="CDD" id="cd11301">
    <property type="entry name" value="Fut1_Fut2_like"/>
    <property type="match status" value="1"/>
</dbReference>
<keyword evidence="3" id="KW-0325">Glycoprotein</keyword>
<evidence type="ECO:0000313" key="5">
    <source>
        <dbReference type="EMBL" id="KAK7106194.1"/>
    </source>
</evidence>
<keyword evidence="3" id="KW-0333">Golgi apparatus</keyword>
<comment type="similarity">
    <text evidence="3">Belongs to the glycosyltransferase 11 family.</text>
</comment>
<comment type="subcellular location">
    <subcellularLocation>
        <location evidence="3">Golgi apparatus</location>
        <location evidence="3">Golgi stack membrane</location>
        <topology evidence="3">Single-pass type II membrane protein</topology>
    </subcellularLocation>
</comment>
<feature type="compositionally biased region" description="Polar residues" evidence="4">
    <location>
        <begin position="176"/>
        <end position="185"/>
    </location>
</feature>
<dbReference type="AlphaFoldDB" id="A0AAN9BJP2"/>
<keyword evidence="3" id="KW-0735">Signal-anchor</keyword>